<keyword evidence="10" id="KW-1185">Reference proteome</keyword>
<keyword evidence="4 8" id="KW-0406">Ion transport</keyword>
<dbReference type="GO" id="GO:0045259">
    <property type="term" value="C:proton-transporting ATP synthase complex"/>
    <property type="evidence" value="ECO:0007669"/>
    <property type="project" value="UniProtKB-KW"/>
</dbReference>
<dbReference type="PRINTS" id="PR00125">
    <property type="entry name" value="ATPASEDELTA"/>
</dbReference>
<dbReference type="Proteomes" id="UP000548582">
    <property type="component" value="Unassembled WGS sequence"/>
</dbReference>
<evidence type="ECO:0000256" key="8">
    <source>
        <dbReference type="HAMAP-Rule" id="MF_01416"/>
    </source>
</evidence>
<comment type="function">
    <text evidence="8">This protein is part of the stalk that links CF(0) to CF(1). It either transmits conformational changes from CF(0) to CF(1) or is implicated in proton conduction.</text>
</comment>
<keyword evidence="8" id="KW-1003">Cell membrane</keyword>
<evidence type="ECO:0000256" key="7">
    <source>
        <dbReference type="ARBA" id="ARBA00023310"/>
    </source>
</evidence>
<dbReference type="InterPro" id="IPR020781">
    <property type="entry name" value="ATPase_OSCP/d_CS"/>
</dbReference>
<dbReference type="SUPFAM" id="SSF47928">
    <property type="entry name" value="N-terminal domain of the delta subunit of the F1F0-ATP synthase"/>
    <property type="match status" value="1"/>
</dbReference>
<dbReference type="Gene3D" id="1.10.520.20">
    <property type="entry name" value="N-terminal domain of the delta subunit of the F1F0-ATP synthase"/>
    <property type="match status" value="1"/>
</dbReference>
<dbReference type="AlphaFoldDB" id="A0A848EII4"/>
<dbReference type="InterPro" id="IPR026015">
    <property type="entry name" value="ATP_synth_OSCP/delta_N_sf"/>
</dbReference>
<evidence type="ECO:0000256" key="2">
    <source>
        <dbReference type="ARBA" id="ARBA00022448"/>
    </source>
</evidence>
<comment type="caution">
    <text evidence="9">The sequence shown here is derived from an EMBL/GenBank/DDBJ whole genome shotgun (WGS) entry which is preliminary data.</text>
</comment>
<evidence type="ECO:0000256" key="1">
    <source>
        <dbReference type="ARBA" id="ARBA00004370"/>
    </source>
</evidence>
<dbReference type="Pfam" id="PF00213">
    <property type="entry name" value="OSCP"/>
    <property type="match status" value="1"/>
</dbReference>
<dbReference type="PROSITE" id="PS00389">
    <property type="entry name" value="ATPASE_DELTA"/>
    <property type="match status" value="1"/>
</dbReference>
<dbReference type="GO" id="GO:0005886">
    <property type="term" value="C:plasma membrane"/>
    <property type="evidence" value="ECO:0007669"/>
    <property type="project" value="UniProtKB-SubCell"/>
</dbReference>
<dbReference type="HAMAP" id="MF_01416">
    <property type="entry name" value="ATP_synth_delta_bact"/>
    <property type="match status" value="1"/>
</dbReference>
<dbReference type="EMBL" id="JABBKX010000007">
    <property type="protein sequence ID" value="NMJ43217.1"/>
    <property type="molecule type" value="Genomic_DNA"/>
</dbReference>
<evidence type="ECO:0000256" key="4">
    <source>
        <dbReference type="ARBA" id="ARBA00023065"/>
    </source>
</evidence>
<evidence type="ECO:0000256" key="3">
    <source>
        <dbReference type="ARBA" id="ARBA00022781"/>
    </source>
</evidence>
<organism evidence="9 10">
    <name type="scientific">Neoroseomonas marina</name>
    <dbReference type="NCBI Taxonomy" id="1232220"/>
    <lineage>
        <taxon>Bacteria</taxon>
        <taxon>Pseudomonadati</taxon>
        <taxon>Pseudomonadota</taxon>
        <taxon>Alphaproteobacteria</taxon>
        <taxon>Acetobacterales</taxon>
        <taxon>Acetobacteraceae</taxon>
        <taxon>Neoroseomonas</taxon>
    </lineage>
</organism>
<protein>
    <recommendedName>
        <fullName evidence="8">ATP synthase subunit delta</fullName>
    </recommendedName>
    <alternativeName>
        <fullName evidence="8">ATP synthase F(1) sector subunit delta</fullName>
    </alternativeName>
    <alternativeName>
        <fullName evidence="8">F-type ATPase subunit delta</fullName>
        <shortName evidence="8">F-ATPase subunit delta</shortName>
    </alternativeName>
</protein>
<dbReference type="InterPro" id="IPR000711">
    <property type="entry name" value="ATPase_OSCP/dsu"/>
</dbReference>
<comment type="function">
    <text evidence="8">F(1)F(0) ATP synthase produces ATP from ADP in the presence of a proton or sodium gradient. F-type ATPases consist of two structural domains, F(1) containing the extramembraneous catalytic core and F(0) containing the membrane proton channel, linked together by a central stalk and a peripheral stalk. During catalysis, ATP synthesis in the catalytic domain of F(1) is coupled via a rotary mechanism of the central stalk subunits to proton translocation.</text>
</comment>
<accession>A0A848EII4</accession>
<dbReference type="PANTHER" id="PTHR11910">
    <property type="entry name" value="ATP SYNTHASE DELTA CHAIN"/>
    <property type="match status" value="1"/>
</dbReference>
<reference evidence="9 10" key="1">
    <citation type="submission" date="2020-03" db="EMBL/GenBank/DDBJ databases">
        <authorList>
            <person name="Sun Q."/>
        </authorList>
    </citation>
    <scope>NUCLEOTIDE SEQUENCE [LARGE SCALE GENOMIC DNA]</scope>
    <source>
        <strain evidence="9 10">JC162</strain>
    </source>
</reference>
<keyword evidence="6 8" id="KW-0139">CF(1)</keyword>
<evidence type="ECO:0000256" key="6">
    <source>
        <dbReference type="ARBA" id="ARBA00023196"/>
    </source>
</evidence>
<evidence type="ECO:0000313" key="10">
    <source>
        <dbReference type="Proteomes" id="UP000548582"/>
    </source>
</evidence>
<gene>
    <name evidence="8 9" type="primary">atpH</name>
    <name evidence="9" type="ORF">GWK16_18360</name>
</gene>
<dbReference type="GO" id="GO:0046933">
    <property type="term" value="F:proton-transporting ATP synthase activity, rotational mechanism"/>
    <property type="evidence" value="ECO:0007669"/>
    <property type="project" value="UniProtKB-UniRule"/>
</dbReference>
<comment type="subcellular location">
    <subcellularLocation>
        <location evidence="8">Cell membrane</location>
        <topology evidence="8">Peripheral membrane protein</topology>
    </subcellularLocation>
    <subcellularLocation>
        <location evidence="1">Membrane</location>
    </subcellularLocation>
</comment>
<proteinExistence type="inferred from homology"/>
<evidence type="ECO:0000256" key="5">
    <source>
        <dbReference type="ARBA" id="ARBA00023136"/>
    </source>
</evidence>
<dbReference type="NCBIfam" id="TIGR01145">
    <property type="entry name" value="ATP_synt_delta"/>
    <property type="match status" value="1"/>
</dbReference>
<evidence type="ECO:0000313" key="9">
    <source>
        <dbReference type="EMBL" id="NMJ43217.1"/>
    </source>
</evidence>
<keyword evidence="7 8" id="KW-0066">ATP synthesis</keyword>
<keyword evidence="3 8" id="KW-0375">Hydrogen ion transport</keyword>
<sequence>MAVRLRCGNAYVKRPPPPEDAFARPCPLPSFVADPARTGPGSPVAAAETIQTASTSSSQSAGAPQRYAHALLGIADDLRATEPGAVDRIANDLETLFTLWRDDAPFRDFIADPRLDAAKQRAGAFAILERVGIGAEVKNLVGVMITNRRLSALPAVAQAFGALLAERRGQQTAEVVTAHPLTDTQRAQIVARLTEAGYSGVRLSESVDASILGGLIVRIGSRLYDNSIKSKLQRLQYAMKGAA</sequence>
<comment type="similarity">
    <text evidence="8">Belongs to the ATPase delta chain family.</text>
</comment>
<keyword evidence="2 8" id="KW-0813">Transport</keyword>
<keyword evidence="5 8" id="KW-0472">Membrane</keyword>
<name>A0A848EII4_9PROT</name>